<dbReference type="Gene3D" id="2.30.30.390">
    <property type="entry name" value="Hemimethylated DNA-binding domain"/>
    <property type="match status" value="1"/>
</dbReference>
<dbReference type="InterPro" id="IPR011722">
    <property type="entry name" value="Hemimethylated_DNA-bd_dom"/>
</dbReference>
<dbReference type="EMBL" id="SHBH01000044">
    <property type="protein sequence ID" value="RZO25227.1"/>
    <property type="molecule type" value="Genomic_DNA"/>
</dbReference>
<dbReference type="PANTHER" id="PTHR48439:SF1">
    <property type="entry name" value="HEMIMETHYLATED DNA-BINDING DOMAIN-CONTAINING PROTEIN"/>
    <property type="match status" value="1"/>
</dbReference>
<feature type="domain" description="Hemimethylated DNA-binding" evidence="2">
    <location>
        <begin position="6"/>
        <end position="105"/>
    </location>
</feature>
<comment type="caution">
    <text evidence="3">The sequence shown here is derived from an EMBL/GenBank/DDBJ whole genome shotgun (WGS) entry which is preliminary data.</text>
</comment>
<evidence type="ECO:0000313" key="3">
    <source>
        <dbReference type="EMBL" id="RZO25227.1"/>
    </source>
</evidence>
<sequence length="110" mass="13015">MQELIEAKFSIGNIVKHKFLNFRGVIFDLDPFFNNTEEWYNSIPEKFRPRKDQPFYHVFAENDEIFYIAYVSEQNLLDDLKSGPANHPDIKKIFSHFNGKSYVPHEVSTN</sequence>
<reference evidence="3 4" key="1">
    <citation type="submission" date="2019-02" db="EMBL/GenBank/DDBJ databases">
        <title>Prokaryotic population dynamics and viral predation in marine succession experiment using metagenomics: the confinement effect.</title>
        <authorList>
            <person name="Haro-Moreno J.M."/>
            <person name="Rodriguez-Valera F."/>
            <person name="Lopez-Perez M."/>
        </authorList>
    </citation>
    <scope>NUCLEOTIDE SEQUENCE [LARGE SCALE GENOMIC DNA]</scope>
    <source>
        <strain evidence="3">MED-G162</strain>
    </source>
</reference>
<evidence type="ECO:0000313" key="4">
    <source>
        <dbReference type="Proteomes" id="UP000319384"/>
    </source>
</evidence>
<gene>
    <name evidence="3" type="primary">hspQ</name>
    <name evidence="3" type="ORF">EVA95_03850</name>
</gene>
<dbReference type="PANTHER" id="PTHR48439">
    <property type="entry name" value="HEMIMETHYLATED DNA-BINDING DOMAIN-CONTAINING PROTEIN"/>
    <property type="match status" value="1"/>
</dbReference>
<name>A0A520MVG7_9GAMM</name>
<dbReference type="NCBIfam" id="TIGR02097">
    <property type="entry name" value="yccV"/>
    <property type="match status" value="1"/>
</dbReference>
<dbReference type="GO" id="GO:0003677">
    <property type="term" value="F:DNA binding"/>
    <property type="evidence" value="ECO:0007669"/>
    <property type="project" value="UniProtKB-UniRule"/>
</dbReference>
<evidence type="ECO:0000259" key="2">
    <source>
        <dbReference type="SMART" id="SM00992"/>
    </source>
</evidence>
<dbReference type="Pfam" id="PF08755">
    <property type="entry name" value="YccV-like"/>
    <property type="match status" value="1"/>
</dbReference>
<dbReference type="InterPro" id="IPR053189">
    <property type="entry name" value="Clp_protease_adapter_ClpF"/>
</dbReference>
<protein>
    <recommendedName>
        <fullName evidence="1">Heat shock protein HspQ</fullName>
    </recommendedName>
</protein>
<dbReference type="SUPFAM" id="SSF141255">
    <property type="entry name" value="YccV-like"/>
    <property type="match status" value="1"/>
</dbReference>
<accession>A0A520MVG7</accession>
<evidence type="ECO:0000256" key="1">
    <source>
        <dbReference type="NCBIfam" id="TIGR02097"/>
    </source>
</evidence>
<dbReference type="InterPro" id="IPR036623">
    <property type="entry name" value="Hemimethylated_DNA-bd_sf"/>
</dbReference>
<dbReference type="AlphaFoldDB" id="A0A520MVG7"/>
<dbReference type="Proteomes" id="UP000319384">
    <property type="component" value="Unassembled WGS sequence"/>
</dbReference>
<proteinExistence type="predicted"/>
<dbReference type="SMART" id="SM00992">
    <property type="entry name" value="YccV-like"/>
    <property type="match status" value="1"/>
</dbReference>
<keyword evidence="3" id="KW-0346">Stress response</keyword>
<organism evidence="3 4">
    <name type="scientific">SAR86 cluster bacterium</name>
    <dbReference type="NCBI Taxonomy" id="2030880"/>
    <lineage>
        <taxon>Bacteria</taxon>
        <taxon>Pseudomonadati</taxon>
        <taxon>Pseudomonadota</taxon>
        <taxon>Gammaproteobacteria</taxon>
        <taxon>SAR86 cluster</taxon>
    </lineage>
</organism>